<evidence type="ECO:0000256" key="2">
    <source>
        <dbReference type="ARBA" id="ARBA00022771"/>
    </source>
</evidence>
<name>A0ABX0A430_9BACI</name>
<dbReference type="Pfam" id="PF05495">
    <property type="entry name" value="zf-CHY"/>
    <property type="match status" value="1"/>
</dbReference>
<dbReference type="PIRSF" id="PIRSF017292">
    <property type="entry name" value="UCP017292_Znf_CHY"/>
    <property type="match status" value="1"/>
</dbReference>
<feature type="domain" description="CHY-type" evidence="4">
    <location>
        <begin position="7"/>
        <end position="87"/>
    </location>
</feature>
<dbReference type="PANTHER" id="PTHR28082">
    <property type="entry name" value="ZINC FINGER PROTEIN"/>
    <property type="match status" value="1"/>
</dbReference>
<dbReference type="InterPro" id="IPR052604">
    <property type="entry name" value="Mito_Tim_assembly_helper"/>
</dbReference>
<protein>
    <recommendedName>
        <fullName evidence="4">CHY-type domain-containing protein</fullName>
    </recommendedName>
</protein>
<dbReference type="EMBL" id="JAACYS010000050">
    <property type="protein sequence ID" value="NCU18196.1"/>
    <property type="molecule type" value="Genomic_DNA"/>
</dbReference>
<dbReference type="Proteomes" id="UP000743899">
    <property type="component" value="Unassembled WGS sequence"/>
</dbReference>
<keyword evidence="3" id="KW-0862">Zinc</keyword>
<dbReference type="InterPro" id="IPR008913">
    <property type="entry name" value="Znf_CHY"/>
</dbReference>
<evidence type="ECO:0000256" key="1">
    <source>
        <dbReference type="ARBA" id="ARBA00022723"/>
    </source>
</evidence>
<keyword evidence="1" id="KW-0479">Metal-binding</keyword>
<dbReference type="InterPro" id="IPR037274">
    <property type="entry name" value="Znf_CHY_sf"/>
</dbReference>
<evidence type="ECO:0000313" key="6">
    <source>
        <dbReference type="Proteomes" id="UP000743899"/>
    </source>
</evidence>
<evidence type="ECO:0000259" key="4">
    <source>
        <dbReference type="PROSITE" id="PS51266"/>
    </source>
</evidence>
<reference evidence="5 6" key="1">
    <citation type="submission" date="2020-01" db="EMBL/GenBank/DDBJ databases">
        <title>A novel Bacillus sp. from Pasinler.</title>
        <authorList>
            <person name="Adiguzel A."/>
            <person name="Ay H."/>
            <person name="Baltaci M.O."/>
        </authorList>
    </citation>
    <scope>NUCLEOTIDE SEQUENCE [LARGE SCALE GENOMIC DNA]</scope>
    <source>
        <strain evidence="5 6">P1</strain>
    </source>
</reference>
<evidence type="ECO:0000313" key="5">
    <source>
        <dbReference type="EMBL" id="NCU18196.1"/>
    </source>
</evidence>
<dbReference type="SUPFAM" id="SSF161219">
    <property type="entry name" value="CHY zinc finger-like"/>
    <property type="match status" value="1"/>
</dbReference>
<organism evidence="5 6">
    <name type="scientific">Pallidibacillus pasinlerensis</name>
    <dbReference type="NCBI Taxonomy" id="2703818"/>
    <lineage>
        <taxon>Bacteria</taxon>
        <taxon>Bacillati</taxon>
        <taxon>Bacillota</taxon>
        <taxon>Bacilli</taxon>
        <taxon>Bacillales</taxon>
        <taxon>Bacillaceae</taxon>
        <taxon>Pallidibacillus</taxon>
    </lineage>
</organism>
<dbReference type="InterPro" id="IPR016694">
    <property type="entry name" value="UCP017292"/>
</dbReference>
<accession>A0ABX0A430</accession>
<keyword evidence="2" id="KW-0863">Zinc-finger</keyword>
<keyword evidence="6" id="KW-1185">Reference proteome</keyword>
<gene>
    <name evidence="5" type="ORF">GW534_10760</name>
</gene>
<dbReference type="PANTHER" id="PTHR28082:SF1">
    <property type="entry name" value="HELPER OF TIM PROTEIN 13"/>
    <property type="match status" value="1"/>
</dbReference>
<evidence type="ECO:0000256" key="3">
    <source>
        <dbReference type="ARBA" id="ARBA00022833"/>
    </source>
</evidence>
<dbReference type="PROSITE" id="PS51266">
    <property type="entry name" value="ZF_CHY"/>
    <property type="match status" value="1"/>
</dbReference>
<sequence length="110" mass="13148">MKIYGFTVDDVGRCKHYHRENDIISIKFKCCNKYYPCFKCHEESENHIMQPWSQEEFDHYAILCGNCKKELTINEYLKNGKCIYCHSGFNPNCSLHYHIYFDLPKHSPTN</sequence>
<proteinExistence type="predicted"/>
<comment type="caution">
    <text evidence="5">The sequence shown here is derived from an EMBL/GenBank/DDBJ whole genome shotgun (WGS) entry which is preliminary data.</text>
</comment>